<dbReference type="InterPro" id="IPR036259">
    <property type="entry name" value="MFS_trans_sf"/>
</dbReference>
<evidence type="ECO:0000313" key="10">
    <source>
        <dbReference type="EMBL" id="CAH1405221.1"/>
    </source>
</evidence>
<proteinExistence type="predicted"/>
<dbReference type="Pfam" id="PF00083">
    <property type="entry name" value="Sugar_tr"/>
    <property type="match status" value="1"/>
</dbReference>
<dbReference type="PANTHER" id="PTHR48021:SF1">
    <property type="entry name" value="GH07001P-RELATED"/>
    <property type="match status" value="1"/>
</dbReference>
<dbReference type="InterPro" id="IPR050549">
    <property type="entry name" value="MFS_Trehalose_Transporter"/>
</dbReference>
<feature type="transmembrane region" description="Helical" evidence="8">
    <location>
        <begin position="287"/>
        <end position="306"/>
    </location>
</feature>
<dbReference type="Gene3D" id="1.20.1250.20">
    <property type="entry name" value="MFS general substrate transporter like domains"/>
    <property type="match status" value="1"/>
</dbReference>
<comment type="subcellular location">
    <subcellularLocation>
        <location evidence="1">Cell membrane</location>
        <topology evidence="1">Multi-pass membrane protein</topology>
    </subcellularLocation>
</comment>
<keyword evidence="3" id="KW-1003">Cell membrane</keyword>
<feature type="transmembrane region" description="Helical" evidence="8">
    <location>
        <begin position="246"/>
        <end position="272"/>
    </location>
</feature>
<feature type="transmembrane region" description="Helical" evidence="8">
    <location>
        <begin position="340"/>
        <end position="363"/>
    </location>
</feature>
<evidence type="ECO:0000256" key="1">
    <source>
        <dbReference type="ARBA" id="ARBA00004651"/>
    </source>
</evidence>
<feature type="transmembrane region" description="Helical" evidence="8">
    <location>
        <begin position="313"/>
        <end position="334"/>
    </location>
</feature>
<dbReference type="PRINTS" id="PR00171">
    <property type="entry name" value="SUGRTRNSPORT"/>
</dbReference>
<keyword evidence="6 8" id="KW-1133">Transmembrane helix</keyword>
<sequence>MMIVCSRSYFNQYLSSILAGIAVLCVGCTVGWTSPALKKLKGRDSPILITEGESSWLAASHEIGHFLSPIPTGLLLARFGRKRWLLFSSILILSGWIIVFFSTTVFTLYIARCLFGLAMGIVFTVVPLYIAEIASPEIRGALSTFFQSMLYLGHVIEFSIGPYVSFQILNGVSMSIAFISFILLFIMVESPLFLVSDSKRDEASSVLKWLLKSEHDVESEVIKLDQMLEHQISSTSKFKLLFSKAYFSKLVIVVFTAVAQRFTGMSAFVAYASSNFASSDGLSSDEYTILFGVLVFLFTFVSAALIDSLGRRPLLLFSCFGCALTHLVSGTYYYGKFIDFPMLPFLMITLFSIVYSLGLGPLINTLQGELFPPNLKGVASSIVTVSHATSSFAVTKLFQVIKSNVGIYLNFYIFAVSCIISFIISYLIVPETKRLELEVLQRPTEESQEEEN</sequence>
<feature type="transmembrane region" description="Helical" evidence="8">
    <location>
        <begin position="176"/>
        <end position="195"/>
    </location>
</feature>
<evidence type="ECO:0000256" key="4">
    <source>
        <dbReference type="ARBA" id="ARBA00022597"/>
    </source>
</evidence>
<evidence type="ECO:0000256" key="3">
    <source>
        <dbReference type="ARBA" id="ARBA00022475"/>
    </source>
</evidence>
<reference evidence="10" key="1">
    <citation type="submission" date="2022-01" db="EMBL/GenBank/DDBJ databases">
        <authorList>
            <person name="King R."/>
        </authorList>
    </citation>
    <scope>NUCLEOTIDE SEQUENCE</scope>
</reference>
<keyword evidence="4" id="KW-0762">Sugar transport</keyword>
<dbReference type="PROSITE" id="PS00217">
    <property type="entry name" value="SUGAR_TRANSPORT_2"/>
    <property type="match status" value="1"/>
</dbReference>
<keyword evidence="2" id="KW-0813">Transport</keyword>
<feature type="transmembrane region" description="Helical" evidence="8">
    <location>
        <begin position="109"/>
        <end position="130"/>
    </location>
</feature>
<dbReference type="InterPro" id="IPR020846">
    <property type="entry name" value="MFS_dom"/>
</dbReference>
<keyword evidence="11" id="KW-1185">Reference proteome</keyword>
<dbReference type="OrthoDB" id="4142200at2759"/>
<feature type="transmembrane region" description="Helical" evidence="8">
    <location>
        <begin position="84"/>
        <end position="103"/>
    </location>
</feature>
<feature type="transmembrane region" description="Helical" evidence="8">
    <location>
        <begin position="142"/>
        <end position="164"/>
    </location>
</feature>
<dbReference type="GO" id="GO:0022857">
    <property type="term" value="F:transmembrane transporter activity"/>
    <property type="evidence" value="ECO:0007669"/>
    <property type="project" value="InterPro"/>
</dbReference>
<dbReference type="SUPFAM" id="SSF103473">
    <property type="entry name" value="MFS general substrate transporter"/>
    <property type="match status" value="1"/>
</dbReference>
<keyword evidence="7 8" id="KW-0472">Membrane</keyword>
<dbReference type="InterPro" id="IPR005829">
    <property type="entry name" value="Sugar_transporter_CS"/>
</dbReference>
<evidence type="ECO:0000313" key="11">
    <source>
        <dbReference type="Proteomes" id="UP001152798"/>
    </source>
</evidence>
<dbReference type="PROSITE" id="PS50850">
    <property type="entry name" value="MFS"/>
    <property type="match status" value="1"/>
</dbReference>
<keyword evidence="5 8" id="KW-0812">Transmembrane</keyword>
<gene>
    <name evidence="10" type="ORF">NEZAVI_LOCUS13470</name>
</gene>
<evidence type="ECO:0000256" key="6">
    <source>
        <dbReference type="ARBA" id="ARBA00022989"/>
    </source>
</evidence>
<dbReference type="PANTHER" id="PTHR48021">
    <property type="match status" value="1"/>
</dbReference>
<evidence type="ECO:0000256" key="7">
    <source>
        <dbReference type="ARBA" id="ARBA00023136"/>
    </source>
</evidence>
<dbReference type="InterPro" id="IPR003663">
    <property type="entry name" value="Sugar/inositol_transpt"/>
</dbReference>
<evidence type="ECO:0000256" key="2">
    <source>
        <dbReference type="ARBA" id="ARBA00022448"/>
    </source>
</evidence>
<evidence type="ECO:0000259" key="9">
    <source>
        <dbReference type="PROSITE" id="PS50850"/>
    </source>
</evidence>
<evidence type="ECO:0000256" key="8">
    <source>
        <dbReference type="SAM" id="Phobius"/>
    </source>
</evidence>
<dbReference type="GO" id="GO:0005886">
    <property type="term" value="C:plasma membrane"/>
    <property type="evidence" value="ECO:0007669"/>
    <property type="project" value="UniProtKB-SubCell"/>
</dbReference>
<dbReference type="FunFam" id="1.20.1250.20:FF:000218">
    <property type="entry name" value="facilitated trehalose transporter Tret1"/>
    <property type="match status" value="1"/>
</dbReference>
<feature type="domain" description="Major facilitator superfamily (MFS) profile" evidence="9">
    <location>
        <begin position="8"/>
        <end position="433"/>
    </location>
</feature>
<evidence type="ECO:0000256" key="5">
    <source>
        <dbReference type="ARBA" id="ARBA00022692"/>
    </source>
</evidence>
<feature type="transmembrane region" description="Helical" evidence="8">
    <location>
        <begin position="12"/>
        <end position="33"/>
    </location>
</feature>
<dbReference type="PROSITE" id="PS00216">
    <property type="entry name" value="SUGAR_TRANSPORT_1"/>
    <property type="match status" value="1"/>
</dbReference>
<dbReference type="InterPro" id="IPR005828">
    <property type="entry name" value="MFS_sugar_transport-like"/>
</dbReference>
<name>A0A9P0MVM0_NEZVI</name>
<dbReference type="AlphaFoldDB" id="A0A9P0MVM0"/>
<dbReference type="Proteomes" id="UP001152798">
    <property type="component" value="Chromosome 6"/>
</dbReference>
<dbReference type="EMBL" id="OV725082">
    <property type="protein sequence ID" value="CAH1405221.1"/>
    <property type="molecule type" value="Genomic_DNA"/>
</dbReference>
<accession>A0A9P0MVM0</accession>
<organism evidence="10 11">
    <name type="scientific">Nezara viridula</name>
    <name type="common">Southern green stink bug</name>
    <name type="synonym">Cimex viridulus</name>
    <dbReference type="NCBI Taxonomy" id="85310"/>
    <lineage>
        <taxon>Eukaryota</taxon>
        <taxon>Metazoa</taxon>
        <taxon>Ecdysozoa</taxon>
        <taxon>Arthropoda</taxon>
        <taxon>Hexapoda</taxon>
        <taxon>Insecta</taxon>
        <taxon>Pterygota</taxon>
        <taxon>Neoptera</taxon>
        <taxon>Paraneoptera</taxon>
        <taxon>Hemiptera</taxon>
        <taxon>Heteroptera</taxon>
        <taxon>Panheteroptera</taxon>
        <taxon>Pentatomomorpha</taxon>
        <taxon>Pentatomoidea</taxon>
        <taxon>Pentatomidae</taxon>
        <taxon>Pentatominae</taxon>
        <taxon>Nezara</taxon>
    </lineage>
</organism>
<feature type="transmembrane region" description="Helical" evidence="8">
    <location>
        <begin position="407"/>
        <end position="429"/>
    </location>
</feature>
<protein>
    <recommendedName>
        <fullName evidence="9">Major facilitator superfamily (MFS) profile domain-containing protein</fullName>
    </recommendedName>
</protein>